<comment type="caution">
    <text evidence="1">The sequence shown here is derived from an EMBL/GenBank/DDBJ whole genome shotgun (WGS) entry which is preliminary data.</text>
</comment>
<keyword evidence="2" id="KW-1185">Reference proteome</keyword>
<protein>
    <submittedName>
        <fullName evidence="1">Uncharacterized protein</fullName>
    </submittedName>
</protein>
<dbReference type="EMBL" id="QTSX02007206">
    <property type="protein sequence ID" value="KAJ9049705.1"/>
    <property type="molecule type" value="Genomic_DNA"/>
</dbReference>
<proteinExistence type="predicted"/>
<name>A0ACC2RIB4_9FUNG</name>
<accession>A0ACC2RIB4</accession>
<evidence type="ECO:0000313" key="1">
    <source>
        <dbReference type="EMBL" id="KAJ9049705.1"/>
    </source>
</evidence>
<dbReference type="Proteomes" id="UP001165960">
    <property type="component" value="Unassembled WGS sequence"/>
</dbReference>
<organism evidence="1 2">
    <name type="scientific">Entomophthora muscae</name>
    <dbReference type="NCBI Taxonomy" id="34485"/>
    <lineage>
        <taxon>Eukaryota</taxon>
        <taxon>Fungi</taxon>
        <taxon>Fungi incertae sedis</taxon>
        <taxon>Zoopagomycota</taxon>
        <taxon>Entomophthoromycotina</taxon>
        <taxon>Entomophthoromycetes</taxon>
        <taxon>Entomophthorales</taxon>
        <taxon>Entomophthoraceae</taxon>
        <taxon>Entomophthora</taxon>
    </lineage>
</organism>
<evidence type="ECO:0000313" key="2">
    <source>
        <dbReference type="Proteomes" id="UP001165960"/>
    </source>
</evidence>
<sequence length="174" mass="19037">MTPPVTPQPNHPQETIAFVRIDNSLPLETWAQGQDLNPEPEFLQAAGPMDQEPVRLCFSEIEPPQAKAPAKSQSQNTSAGSTMVVPKEELLELPNRGREVASVNFMNLKSSWVTNQIQLPKKNLGFGPNPMTTAQIQENQVTNLDVLTNERAPSQGAILPLLHPGLLATCPHFS</sequence>
<gene>
    <name evidence="1" type="ORF">DSO57_1021731</name>
</gene>
<reference evidence="1" key="1">
    <citation type="submission" date="2022-04" db="EMBL/GenBank/DDBJ databases">
        <title>Genome of the entomopathogenic fungus Entomophthora muscae.</title>
        <authorList>
            <person name="Elya C."/>
            <person name="Lovett B.R."/>
            <person name="Lee E."/>
            <person name="Macias A.M."/>
            <person name="Hajek A.E."/>
            <person name="De Bivort B.L."/>
            <person name="Kasson M.T."/>
            <person name="De Fine Licht H.H."/>
            <person name="Stajich J.E."/>
        </authorList>
    </citation>
    <scope>NUCLEOTIDE SEQUENCE</scope>
    <source>
        <strain evidence="1">Berkeley</strain>
    </source>
</reference>